<feature type="compositionally biased region" description="Low complexity" evidence="1">
    <location>
        <begin position="234"/>
        <end position="296"/>
    </location>
</feature>
<sequence>MYICGVLAPRIRLARAVYSSASDALTRSCYTLSTGTDNTLSTGSRNYATVLDTLEALSSAKTRAEVSRVLESTKWNASKDRRNLPSSEGSYGVVSGGRHQLSGAIEHNLWSSAVCNAIRRRCTDLTVWSLLDELLPTTPLGTGDVRAIKGGHIQSGCTTASVVCADDLPSINRVLYRLSRFECGNSVKLKVDAIASKLLQRVRDLVQQEIDRGIIDLKVEVQRRGISNTKLDSHTTSTTNSSSVDNSTTKSSTTNSIHTSSTHDSNTVRIPASTTTNTSTPSTAIPNTTTSTTGPGEVHTDNGTGINLGIYHLDYEQIWRLWYLLASGSGVKCHETSQLLLELLDRRKREMYRFDLGRVLRTMGAILGQRQRYSLLEERVLIKLYSRMVSLLGSNLSVTKTGDDSTTSGVDNGKLLVRQGNLYLTTNHIRDSIQVISVMCRKMPPVSFLPMLSSDSSVDGLLTLFNVSKVVIEREVALQKRVHEVATGGDTTSILESPSHMVKVLKYSVDFLKHLDLITRKGLYPTLSKLRQPVYDISILCFASPLRDNLRMNAQLLVAGYYLVLSMAVNGQCCVEYIDRILTCTRDLLNNIISNGPIDGTVLNKDTLGRDIIDNRMDTAKDFIQLFMQVDKLASLVRDLGVSSPVAIDINQAFCENLKQQVVVFNRLVEDGISNCGFEAVMLHLFQKHNLLALSMVYSFLEKLTQTSTQWSSWEPRNVSIVCDVVSRWVMNSCASLYCDESVSIPGYTVETLNNNNYVSSVYSTVHFDTGTIGRLLASTISSCTQMVNSDATFNNEQLLSVARCFVVVNKTLCDSLEKTILYRCTSMNISESLKCLSLGSVTLEAKALDRIQWLLKRNRRVMDITPVLDFVCIHSGQEPSMTRWLTLPVDPSVVQRLQELLAAVDMSEVLVLNDMEYLQRRLEKQMNHFINRHLPTDGSHTTSSQAETHIIASRRSMERYQHLIV</sequence>
<evidence type="ECO:0000256" key="1">
    <source>
        <dbReference type="SAM" id="MobiDB-lite"/>
    </source>
</evidence>
<evidence type="ECO:0000313" key="3">
    <source>
        <dbReference type="Proteomes" id="UP001057455"/>
    </source>
</evidence>
<proteinExistence type="predicted"/>
<protein>
    <submittedName>
        <fullName evidence="2">Haloacid dehalogenase-like family hydrolase, putative</fullName>
    </submittedName>
</protein>
<dbReference type="AlphaFoldDB" id="A0A9W5WW55"/>
<comment type="caution">
    <text evidence="2">The sequence shown here is derived from an EMBL/GenBank/DDBJ whole genome shotgun (WGS) entry which is preliminary data.</text>
</comment>
<name>A0A9W5WW55_BABOV</name>
<gene>
    <name evidence="2" type="ORF">BaOVIS_030350</name>
</gene>
<evidence type="ECO:0000313" key="2">
    <source>
        <dbReference type="EMBL" id="GFE55631.1"/>
    </source>
</evidence>
<dbReference type="GO" id="GO:0016787">
    <property type="term" value="F:hydrolase activity"/>
    <property type="evidence" value="ECO:0007669"/>
    <property type="project" value="UniProtKB-KW"/>
</dbReference>
<organism evidence="2 3">
    <name type="scientific">Babesia ovis</name>
    <dbReference type="NCBI Taxonomy" id="5869"/>
    <lineage>
        <taxon>Eukaryota</taxon>
        <taxon>Sar</taxon>
        <taxon>Alveolata</taxon>
        <taxon>Apicomplexa</taxon>
        <taxon>Aconoidasida</taxon>
        <taxon>Piroplasmida</taxon>
        <taxon>Babesiidae</taxon>
        <taxon>Babesia</taxon>
    </lineage>
</organism>
<dbReference type="OrthoDB" id="366086at2759"/>
<feature type="region of interest" description="Disordered" evidence="1">
    <location>
        <begin position="230"/>
        <end position="300"/>
    </location>
</feature>
<keyword evidence="3" id="KW-1185">Reference proteome</keyword>
<reference evidence="2" key="1">
    <citation type="submission" date="2019-12" db="EMBL/GenBank/DDBJ databases">
        <title>Genome sequence of Babesia ovis.</title>
        <authorList>
            <person name="Yamagishi J."/>
            <person name="Sevinc F."/>
            <person name="Xuan X."/>
        </authorList>
    </citation>
    <scope>NUCLEOTIDE SEQUENCE</scope>
    <source>
        <strain evidence="2">Selcuk</strain>
    </source>
</reference>
<dbReference type="Proteomes" id="UP001057455">
    <property type="component" value="Unassembled WGS sequence"/>
</dbReference>
<keyword evidence="2" id="KW-0378">Hydrolase</keyword>
<accession>A0A9W5WW55</accession>
<dbReference type="EMBL" id="BLIY01000023">
    <property type="protein sequence ID" value="GFE55631.1"/>
    <property type="molecule type" value="Genomic_DNA"/>
</dbReference>